<accession>A0ABZ1RX48</accession>
<organism evidence="1 2">
    <name type="scientific">Streptomyces goshikiensis</name>
    <dbReference type="NCBI Taxonomy" id="1942"/>
    <lineage>
        <taxon>Bacteria</taxon>
        <taxon>Bacillati</taxon>
        <taxon>Actinomycetota</taxon>
        <taxon>Actinomycetes</taxon>
        <taxon>Kitasatosporales</taxon>
        <taxon>Streptomycetaceae</taxon>
        <taxon>Streptomyces</taxon>
    </lineage>
</organism>
<dbReference type="Proteomes" id="UP001432075">
    <property type="component" value="Plasmid unnamed1"/>
</dbReference>
<reference evidence="1" key="1">
    <citation type="submission" date="2022-10" db="EMBL/GenBank/DDBJ databases">
        <title>The complete genomes of actinobacterial strains from the NBC collection.</title>
        <authorList>
            <person name="Joergensen T.S."/>
            <person name="Alvarez Arevalo M."/>
            <person name="Sterndorff E.B."/>
            <person name="Faurdal D."/>
            <person name="Vuksanovic O."/>
            <person name="Mourched A.-S."/>
            <person name="Charusanti P."/>
            <person name="Shaw S."/>
            <person name="Blin K."/>
            <person name="Weber T."/>
        </authorList>
    </citation>
    <scope>NUCLEOTIDE SEQUENCE</scope>
    <source>
        <strain evidence="1">NBC_00283</strain>
        <plasmid evidence="1">unnamed1</plasmid>
    </source>
</reference>
<keyword evidence="1" id="KW-0614">Plasmid</keyword>
<sequence>MGTGADQRFHLDQDGHSITVVRSSGGRRTELLVDGRVVAATRTPRHAPTELGGEFTEGGVPRRFTVRVGRADIPGGEPLCTLETGGQSYLMPVLPLTPAEQWPAEPTPSPRTPAEMWARWREHRRRPPV</sequence>
<proteinExistence type="predicted"/>
<protein>
    <submittedName>
        <fullName evidence="1">Uncharacterized protein</fullName>
    </submittedName>
</protein>
<geneLocation type="plasmid" evidence="1 2">
    <name>unnamed1</name>
</geneLocation>
<dbReference type="RefSeq" id="WP_073797412.1">
    <property type="nucleotide sequence ID" value="NZ_BMVE01000009.1"/>
</dbReference>
<evidence type="ECO:0000313" key="1">
    <source>
        <dbReference type="EMBL" id="WUO51427.1"/>
    </source>
</evidence>
<evidence type="ECO:0000313" key="2">
    <source>
        <dbReference type="Proteomes" id="UP001432075"/>
    </source>
</evidence>
<dbReference type="EMBL" id="CP108058">
    <property type="protein sequence ID" value="WUO51427.1"/>
    <property type="molecule type" value="Genomic_DNA"/>
</dbReference>
<keyword evidence="2" id="KW-1185">Reference proteome</keyword>
<name>A0ABZ1RX48_9ACTN</name>
<gene>
    <name evidence="1" type="ORF">OHU17_36835</name>
</gene>